<gene>
    <name evidence="2" type="ORF">CLUMA_CG021550</name>
</gene>
<proteinExistence type="predicted"/>
<evidence type="ECO:0000256" key="1">
    <source>
        <dbReference type="SAM" id="SignalP"/>
    </source>
</evidence>
<evidence type="ECO:0000313" key="2">
    <source>
        <dbReference type="EMBL" id="CRL08389.1"/>
    </source>
</evidence>
<dbReference type="EMBL" id="CVRI01000075">
    <property type="protein sequence ID" value="CRL08389.1"/>
    <property type="molecule type" value="Genomic_DNA"/>
</dbReference>
<keyword evidence="1" id="KW-0732">Signal</keyword>
<feature type="signal peptide" evidence="1">
    <location>
        <begin position="1"/>
        <end position="17"/>
    </location>
</feature>
<reference evidence="2 3" key="1">
    <citation type="submission" date="2015-04" db="EMBL/GenBank/DDBJ databases">
        <authorList>
            <person name="Syromyatnikov M.Y."/>
            <person name="Popov V.N."/>
        </authorList>
    </citation>
    <scope>NUCLEOTIDE SEQUENCE [LARGE SCALE GENOMIC DNA]</scope>
</reference>
<keyword evidence="3" id="KW-1185">Reference proteome</keyword>
<name>A0A1J1J7I3_9DIPT</name>
<sequence length="75" mass="8343">MWKIFSAILLWIAAVQCLPRRGFVTSEDFGFVGYRNAVNNNHRAHYPRQGYGGSYAQPYGGFPGHYSGGGFLGKK</sequence>
<evidence type="ECO:0000313" key="3">
    <source>
        <dbReference type="Proteomes" id="UP000183832"/>
    </source>
</evidence>
<dbReference type="AlphaFoldDB" id="A0A1J1J7I3"/>
<accession>A0A1J1J7I3</accession>
<dbReference type="Proteomes" id="UP000183832">
    <property type="component" value="Unassembled WGS sequence"/>
</dbReference>
<organism evidence="2 3">
    <name type="scientific">Clunio marinus</name>
    <dbReference type="NCBI Taxonomy" id="568069"/>
    <lineage>
        <taxon>Eukaryota</taxon>
        <taxon>Metazoa</taxon>
        <taxon>Ecdysozoa</taxon>
        <taxon>Arthropoda</taxon>
        <taxon>Hexapoda</taxon>
        <taxon>Insecta</taxon>
        <taxon>Pterygota</taxon>
        <taxon>Neoptera</taxon>
        <taxon>Endopterygota</taxon>
        <taxon>Diptera</taxon>
        <taxon>Nematocera</taxon>
        <taxon>Chironomoidea</taxon>
        <taxon>Chironomidae</taxon>
        <taxon>Clunio</taxon>
    </lineage>
</organism>
<protein>
    <submittedName>
        <fullName evidence="2">CLUMA_CG021550, isoform A</fullName>
    </submittedName>
</protein>
<feature type="chain" id="PRO_5013221455" evidence="1">
    <location>
        <begin position="18"/>
        <end position="75"/>
    </location>
</feature>